<dbReference type="Proteomes" id="UP000503264">
    <property type="component" value="Chromosome"/>
</dbReference>
<accession>A0A6G5QGG8</accession>
<proteinExistence type="predicted"/>
<name>A0A6G5QGG8_9BACT</name>
<protein>
    <submittedName>
        <fullName evidence="2">Putative antirepressor</fullName>
    </submittedName>
</protein>
<dbReference type="EMBL" id="CP012542">
    <property type="protein sequence ID" value="QCD44667.1"/>
    <property type="molecule type" value="Genomic_DNA"/>
</dbReference>
<keyword evidence="3" id="KW-1185">Reference proteome</keyword>
<reference evidence="2 3" key="1">
    <citation type="submission" date="2016-07" db="EMBL/GenBank/DDBJ databases">
        <title>Comparative genomics of the Campylobacter concisus group.</title>
        <authorList>
            <person name="Miller W.G."/>
            <person name="Yee E."/>
            <person name="Chapman M.H."/>
            <person name="Huynh S."/>
            <person name="Bono J.L."/>
            <person name="On S.L.W."/>
            <person name="StLeger J."/>
            <person name="Foster G."/>
            <person name="Parker C.T."/>
        </authorList>
    </citation>
    <scope>NUCLEOTIDE SEQUENCE [LARGE SCALE GENOMIC DNA]</scope>
    <source>
        <strain evidence="2 3">CCUG 21559</strain>
    </source>
</reference>
<evidence type="ECO:0000313" key="2">
    <source>
        <dbReference type="EMBL" id="QCD44667.1"/>
    </source>
</evidence>
<dbReference type="RefSeq" id="WP_171993544.1">
    <property type="nucleotide sequence ID" value="NZ_CP012542.1"/>
</dbReference>
<dbReference type="EMBL" id="CP012542">
    <property type="protein sequence ID" value="QCD44412.1"/>
    <property type="molecule type" value="Genomic_DNA"/>
</dbReference>
<gene>
    <name evidence="1" type="ORF">CMUC_0613</name>
    <name evidence="2" type="ORF">CMUC_0878</name>
</gene>
<dbReference type="AlphaFoldDB" id="A0A6G5QGG8"/>
<organism evidence="2 3">
    <name type="scientific">Campylobacter mucosalis CCUG 21559</name>
    <dbReference type="NCBI Taxonomy" id="1032067"/>
    <lineage>
        <taxon>Bacteria</taxon>
        <taxon>Pseudomonadati</taxon>
        <taxon>Campylobacterota</taxon>
        <taxon>Epsilonproteobacteria</taxon>
        <taxon>Campylobacterales</taxon>
        <taxon>Campylobacteraceae</taxon>
        <taxon>Campylobacter</taxon>
    </lineage>
</organism>
<sequence length="71" mass="8616">MSSPDKEKHNKALENFDTFCEKIDIHNEKIELVERIVRKLFKLDIFELGYILEVVKAMIKDRYERDFRAKK</sequence>
<evidence type="ECO:0000313" key="1">
    <source>
        <dbReference type="EMBL" id="QCD44412.1"/>
    </source>
</evidence>
<evidence type="ECO:0000313" key="3">
    <source>
        <dbReference type="Proteomes" id="UP000503264"/>
    </source>
</evidence>